<dbReference type="AlphaFoldDB" id="A0A9Q1KZM1"/>
<protein>
    <submittedName>
        <fullName evidence="2">Uncharacterized protein</fullName>
    </submittedName>
</protein>
<sequence>MMMAKMMMMIFPLVNLSYIVLNVQHIARRTRSCSGGVQPGYWTQNRACSRGCLVKSQPGQKDSLRDFIDDEDYNVKEASETNQANHEISSRLQRSKISHSKWDLDADMLSDFVHDWSSNNEAQQLAEPGSSRSLFSVRAIDSFDLKPLFMVGIAFEDAAVTHVTLRAMSRRVVLINQ</sequence>
<keyword evidence="1" id="KW-0732">Signal</keyword>
<accession>A0A9Q1KZM1</accession>
<reference evidence="2" key="1">
    <citation type="submission" date="2022-04" db="EMBL/GenBank/DDBJ databases">
        <title>Carnegiea gigantea Genome sequencing and assembly v2.</title>
        <authorList>
            <person name="Copetti D."/>
            <person name="Sanderson M.J."/>
            <person name="Burquez A."/>
            <person name="Wojciechowski M.F."/>
        </authorList>
    </citation>
    <scope>NUCLEOTIDE SEQUENCE</scope>
    <source>
        <strain evidence="2">SGP5-SGP5p</strain>
        <tissue evidence="2">Aerial part</tissue>
    </source>
</reference>
<keyword evidence="3" id="KW-1185">Reference proteome</keyword>
<feature type="signal peptide" evidence="1">
    <location>
        <begin position="1"/>
        <end position="16"/>
    </location>
</feature>
<comment type="caution">
    <text evidence="2">The sequence shown here is derived from an EMBL/GenBank/DDBJ whole genome shotgun (WGS) entry which is preliminary data.</text>
</comment>
<feature type="chain" id="PRO_5040489632" evidence="1">
    <location>
        <begin position="17"/>
        <end position="177"/>
    </location>
</feature>
<evidence type="ECO:0000256" key="1">
    <source>
        <dbReference type="SAM" id="SignalP"/>
    </source>
</evidence>
<evidence type="ECO:0000313" key="2">
    <source>
        <dbReference type="EMBL" id="KAJ8452722.1"/>
    </source>
</evidence>
<name>A0A9Q1KZM1_9CARY</name>
<dbReference type="EMBL" id="JAKOGI010000003">
    <property type="protein sequence ID" value="KAJ8452722.1"/>
    <property type="molecule type" value="Genomic_DNA"/>
</dbReference>
<organism evidence="2 3">
    <name type="scientific">Carnegiea gigantea</name>
    <dbReference type="NCBI Taxonomy" id="171969"/>
    <lineage>
        <taxon>Eukaryota</taxon>
        <taxon>Viridiplantae</taxon>
        <taxon>Streptophyta</taxon>
        <taxon>Embryophyta</taxon>
        <taxon>Tracheophyta</taxon>
        <taxon>Spermatophyta</taxon>
        <taxon>Magnoliopsida</taxon>
        <taxon>eudicotyledons</taxon>
        <taxon>Gunneridae</taxon>
        <taxon>Pentapetalae</taxon>
        <taxon>Caryophyllales</taxon>
        <taxon>Cactineae</taxon>
        <taxon>Cactaceae</taxon>
        <taxon>Cactoideae</taxon>
        <taxon>Echinocereeae</taxon>
        <taxon>Carnegiea</taxon>
    </lineage>
</organism>
<proteinExistence type="predicted"/>
<evidence type="ECO:0000313" key="3">
    <source>
        <dbReference type="Proteomes" id="UP001153076"/>
    </source>
</evidence>
<gene>
    <name evidence="2" type="ORF">Cgig2_005058</name>
</gene>
<dbReference type="Proteomes" id="UP001153076">
    <property type="component" value="Unassembled WGS sequence"/>
</dbReference>